<evidence type="ECO:0000313" key="1">
    <source>
        <dbReference type="EMBL" id="MBO9150636.1"/>
    </source>
</evidence>
<accession>A0ABS3Y7I8</accession>
<reference evidence="2" key="1">
    <citation type="submission" date="2021-03" db="EMBL/GenBank/DDBJ databases">
        <title>Assistant Professor.</title>
        <authorList>
            <person name="Huq M.A."/>
        </authorList>
    </citation>
    <scope>NUCLEOTIDE SEQUENCE [LARGE SCALE GENOMIC DNA]</scope>
    <source>
        <strain evidence="2">MAH-28</strain>
    </source>
</reference>
<evidence type="ECO:0000313" key="2">
    <source>
        <dbReference type="Proteomes" id="UP000679126"/>
    </source>
</evidence>
<proteinExistence type="predicted"/>
<dbReference type="RefSeq" id="WP_209142079.1">
    <property type="nucleotide sequence ID" value="NZ_JAGHKP010000001.1"/>
</dbReference>
<gene>
    <name evidence="1" type="ORF">J7I43_00335</name>
</gene>
<name>A0ABS3Y7I8_9BACT</name>
<comment type="caution">
    <text evidence="1">The sequence shown here is derived from an EMBL/GenBank/DDBJ whole genome shotgun (WGS) entry which is preliminary data.</text>
</comment>
<sequence>MRVLFLGLAAAGLCACSKSDSAGEERWLETSQRQEVIVFKDGLPDKDLPEEKSFYFQSRKLSPTSGQVNESGIYFYKLEGDSISLRSRDERYYFKMGNDSKSFIIGRFFHDVGGLPEKLEFERQ</sequence>
<dbReference type="EMBL" id="JAGHKP010000001">
    <property type="protein sequence ID" value="MBO9150636.1"/>
    <property type="molecule type" value="Genomic_DNA"/>
</dbReference>
<organism evidence="1 2">
    <name type="scientific">Chitinophaga chungangae</name>
    <dbReference type="NCBI Taxonomy" id="2821488"/>
    <lineage>
        <taxon>Bacteria</taxon>
        <taxon>Pseudomonadati</taxon>
        <taxon>Bacteroidota</taxon>
        <taxon>Chitinophagia</taxon>
        <taxon>Chitinophagales</taxon>
        <taxon>Chitinophagaceae</taxon>
        <taxon>Chitinophaga</taxon>
    </lineage>
</organism>
<dbReference type="PROSITE" id="PS51257">
    <property type="entry name" value="PROKAR_LIPOPROTEIN"/>
    <property type="match status" value="1"/>
</dbReference>
<dbReference type="Proteomes" id="UP000679126">
    <property type="component" value="Unassembled WGS sequence"/>
</dbReference>
<evidence type="ECO:0008006" key="3">
    <source>
        <dbReference type="Google" id="ProtNLM"/>
    </source>
</evidence>
<protein>
    <recommendedName>
        <fullName evidence="3">Lipoprotein</fullName>
    </recommendedName>
</protein>
<keyword evidence="2" id="KW-1185">Reference proteome</keyword>